<protein>
    <submittedName>
        <fullName evidence="2">DUF2202 domain-containing protein</fullName>
    </submittedName>
</protein>
<name>A0A8G1EGQ9_9EURY</name>
<dbReference type="SUPFAM" id="SSF47240">
    <property type="entry name" value="Ferritin-like"/>
    <property type="match status" value="1"/>
</dbReference>
<evidence type="ECO:0000259" key="1">
    <source>
        <dbReference type="Pfam" id="PF09968"/>
    </source>
</evidence>
<dbReference type="OrthoDB" id="117100at2157"/>
<dbReference type="PROSITE" id="PS51257">
    <property type="entry name" value="PROKAR_LIPOPROTEIN"/>
    <property type="match status" value="1"/>
</dbReference>
<dbReference type="InterPro" id="IPR012347">
    <property type="entry name" value="Ferritin-like"/>
</dbReference>
<dbReference type="EMBL" id="CP037968">
    <property type="protein sequence ID" value="QYZ79187.1"/>
    <property type="molecule type" value="Genomic_DNA"/>
</dbReference>
<organism evidence="2 3">
    <name type="scientific">Methanofollis formosanus</name>
    <dbReference type="NCBI Taxonomy" id="299308"/>
    <lineage>
        <taxon>Archaea</taxon>
        <taxon>Methanobacteriati</taxon>
        <taxon>Methanobacteriota</taxon>
        <taxon>Stenosarchaea group</taxon>
        <taxon>Methanomicrobia</taxon>
        <taxon>Methanomicrobiales</taxon>
        <taxon>Methanomicrobiaceae</taxon>
        <taxon>Methanofollis</taxon>
    </lineage>
</organism>
<evidence type="ECO:0000313" key="2">
    <source>
        <dbReference type="EMBL" id="QYZ79187.1"/>
    </source>
</evidence>
<accession>A0A8G1EGQ9</accession>
<feature type="domain" description="DUF2202" evidence="1">
    <location>
        <begin position="54"/>
        <end position="208"/>
    </location>
</feature>
<dbReference type="Proteomes" id="UP000826709">
    <property type="component" value="Chromosome"/>
</dbReference>
<reference evidence="2" key="2">
    <citation type="submission" date="2019-03" db="EMBL/GenBank/DDBJ databases">
        <authorList>
            <person name="Chen S.-C."/>
            <person name="Wu S.-Y."/>
            <person name="Lai M.-C."/>
        </authorList>
    </citation>
    <scope>NUCLEOTIDE SEQUENCE</scope>
    <source>
        <strain evidence="2">ML15</strain>
    </source>
</reference>
<dbReference type="InterPro" id="IPR009078">
    <property type="entry name" value="Ferritin-like_SF"/>
</dbReference>
<sequence length="215" mass="23196">MDRKTILIALLIIAALFSAGCTGGGGERQGNGPGDGPQITAGISGGLNATEEADILYLREEEKLARDAYTSFYDLFGMQIFENIAQSEQTHMDAFKTLIDRYGLDDPAQAEAGRFTNESLQEMYDTLTTEGAASETAALRIAATIEETDIVDLQEALGRTDNADITQVYTSLMQGSENHLRAFVRNLGQSGIEYVPVVLAEEEFETIIGGGTLVL</sequence>
<keyword evidence="3" id="KW-1185">Reference proteome</keyword>
<gene>
    <name evidence="2" type="ORF">E2N92_06935</name>
</gene>
<dbReference type="Pfam" id="PF09968">
    <property type="entry name" value="DUF2202"/>
    <property type="match status" value="1"/>
</dbReference>
<proteinExistence type="predicted"/>
<dbReference type="RefSeq" id="WP_220680491.1">
    <property type="nucleotide sequence ID" value="NZ_CP037968.1"/>
</dbReference>
<dbReference type="CDD" id="cd01048">
    <property type="entry name" value="Ferritin_like_AB2"/>
    <property type="match status" value="1"/>
</dbReference>
<dbReference type="Gene3D" id="1.20.1260.10">
    <property type="match status" value="1"/>
</dbReference>
<dbReference type="InterPro" id="IPR019243">
    <property type="entry name" value="DUF2202"/>
</dbReference>
<dbReference type="AlphaFoldDB" id="A0A8G1EGQ9"/>
<dbReference type="KEGG" id="mfk:E2N92_06935"/>
<evidence type="ECO:0000313" key="3">
    <source>
        <dbReference type="Proteomes" id="UP000826709"/>
    </source>
</evidence>
<reference evidence="2" key="1">
    <citation type="journal article" date="2005" name="Int. J. Syst. Evol. Microbiol.">
        <title>Methanofollis formosanus sp. nov., isolated from a fish pond.</title>
        <authorList>
            <person name="Wu S.Y."/>
            <person name="Chen S.C."/>
            <person name="Lai M.C."/>
        </authorList>
    </citation>
    <scope>NUCLEOTIDE SEQUENCE</scope>
    <source>
        <strain evidence="2">ML15</strain>
    </source>
</reference>